<protein>
    <submittedName>
        <fullName evidence="1">Uncharacterized protein</fullName>
    </submittedName>
</protein>
<dbReference type="AlphaFoldDB" id="A0A2G5FCB7"/>
<sequence length="67" mass="7830">MLTCCIFISPNSTNTTTTRHQTPAEDSTSSAMQTFYKFLVDGEWRHYEHQPFVTHWELQTLTSFLQS</sequence>
<evidence type="ECO:0000313" key="2">
    <source>
        <dbReference type="Proteomes" id="UP000230069"/>
    </source>
</evidence>
<name>A0A2G5FCB7_AQUCA</name>
<reference evidence="1 2" key="1">
    <citation type="submission" date="2017-09" db="EMBL/GenBank/DDBJ databases">
        <title>WGS assembly of Aquilegia coerulea Goldsmith.</title>
        <authorList>
            <person name="Hodges S."/>
            <person name="Kramer E."/>
            <person name="Nordborg M."/>
            <person name="Tomkins J."/>
            <person name="Borevitz J."/>
            <person name="Derieg N."/>
            <person name="Yan J."/>
            <person name="Mihaltcheva S."/>
            <person name="Hayes R.D."/>
            <person name="Rokhsar D."/>
        </authorList>
    </citation>
    <scope>NUCLEOTIDE SEQUENCE [LARGE SCALE GENOMIC DNA]</scope>
    <source>
        <strain evidence="2">cv. Goldsmith</strain>
    </source>
</reference>
<organism evidence="1 2">
    <name type="scientific">Aquilegia coerulea</name>
    <name type="common">Rocky mountain columbine</name>
    <dbReference type="NCBI Taxonomy" id="218851"/>
    <lineage>
        <taxon>Eukaryota</taxon>
        <taxon>Viridiplantae</taxon>
        <taxon>Streptophyta</taxon>
        <taxon>Embryophyta</taxon>
        <taxon>Tracheophyta</taxon>
        <taxon>Spermatophyta</taxon>
        <taxon>Magnoliopsida</taxon>
        <taxon>Ranunculales</taxon>
        <taxon>Ranunculaceae</taxon>
        <taxon>Thalictroideae</taxon>
        <taxon>Aquilegia</taxon>
    </lineage>
</organism>
<dbReference type="InParanoid" id="A0A2G5FCB7"/>
<accession>A0A2G5FCB7</accession>
<dbReference type="OrthoDB" id="531008at2759"/>
<dbReference type="EMBL" id="KZ305018">
    <property type="protein sequence ID" value="PIA65605.1"/>
    <property type="molecule type" value="Genomic_DNA"/>
</dbReference>
<keyword evidence="2" id="KW-1185">Reference proteome</keyword>
<dbReference type="Proteomes" id="UP000230069">
    <property type="component" value="Unassembled WGS sequence"/>
</dbReference>
<proteinExistence type="predicted"/>
<evidence type="ECO:0000313" key="1">
    <source>
        <dbReference type="EMBL" id="PIA65605.1"/>
    </source>
</evidence>
<gene>
    <name evidence="1" type="ORF">AQUCO_00100837v1</name>
</gene>